<dbReference type="InParanoid" id="A0A1Z5JHU8"/>
<dbReference type="EMBL" id="BDSP01000070">
    <property type="protein sequence ID" value="GAX13579.1"/>
    <property type="molecule type" value="Genomic_DNA"/>
</dbReference>
<name>A0A1Z5JHU8_FISSO</name>
<evidence type="ECO:0000313" key="1">
    <source>
        <dbReference type="EMBL" id="GAX13579.1"/>
    </source>
</evidence>
<proteinExistence type="predicted"/>
<keyword evidence="2" id="KW-1185">Reference proteome</keyword>
<reference evidence="1 2" key="1">
    <citation type="journal article" date="2015" name="Plant Cell">
        <title>Oil accumulation by the oleaginous diatom Fistulifera solaris as revealed by the genome and transcriptome.</title>
        <authorList>
            <person name="Tanaka T."/>
            <person name="Maeda Y."/>
            <person name="Veluchamy A."/>
            <person name="Tanaka M."/>
            <person name="Abida H."/>
            <person name="Marechal E."/>
            <person name="Bowler C."/>
            <person name="Muto M."/>
            <person name="Sunaga Y."/>
            <person name="Tanaka M."/>
            <person name="Yoshino T."/>
            <person name="Taniguchi T."/>
            <person name="Fukuda Y."/>
            <person name="Nemoto M."/>
            <person name="Matsumoto M."/>
            <person name="Wong P.S."/>
            <person name="Aburatani S."/>
            <person name="Fujibuchi W."/>
        </authorList>
    </citation>
    <scope>NUCLEOTIDE SEQUENCE [LARGE SCALE GENOMIC DNA]</scope>
    <source>
        <strain evidence="1 2">JPCC DA0580</strain>
    </source>
</reference>
<dbReference type="AlphaFoldDB" id="A0A1Z5JHU8"/>
<dbReference type="Proteomes" id="UP000198406">
    <property type="component" value="Unassembled WGS sequence"/>
</dbReference>
<sequence>MNCTALNHTDVSKSATKSSTHPSANVIVAALNNTALALISQGKNEEAINLLGNALSAPAAGSLLSSSSVLDDESMPSTMRSSAFSEGDPIVFTRNADDPFSASPDLQLPDKLVEAASPSNFFTIYNRVIEIADISSFKWERYSSHIPAILLYNSGLAWHKIAFRENCDAKYERALENYSAAHSQLIYHASLGMYHPEVCDVLLLALCNNMGHIHSHFIRLEETRLCIEALFTVFFMIGNKRILSKEEYVFFYMNILLTVNRTPVLAPAA</sequence>
<protein>
    <recommendedName>
        <fullName evidence="3">CCR4-NOT transcription complex subunit 10</fullName>
    </recommendedName>
</protein>
<dbReference type="OrthoDB" id="54819at2759"/>
<comment type="caution">
    <text evidence="1">The sequence shown here is derived from an EMBL/GenBank/DDBJ whole genome shotgun (WGS) entry which is preliminary data.</text>
</comment>
<organism evidence="1 2">
    <name type="scientific">Fistulifera solaris</name>
    <name type="common">Oleaginous diatom</name>
    <dbReference type="NCBI Taxonomy" id="1519565"/>
    <lineage>
        <taxon>Eukaryota</taxon>
        <taxon>Sar</taxon>
        <taxon>Stramenopiles</taxon>
        <taxon>Ochrophyta</taxon>
        <taxon>Bacillariophyta</taxon>
        <taxon>Bacillariophyceae</taxon>
        <taxon>Bacillariophycidae</taxon>
        <taxon>Naviculales</taxon>
        <taxon>Naviculaceae</taxon>
        <taxon>Fistulifera</taxon>
    </lineage>
</organism>
<evidence type="ECO:0000313" key="2">
    <source>
        <dbReference type="Proteomes" id="UP000198406"/>
    </source>
</evidence>
<evidence type="ECO:0008006" key="3">
    <source>
        <dbReference type="Google" id="ProtNLM"/>
    </source>
</evidence>
<gene>
    <name evidence="1" type="ORF">FisN_3Lh149</name>
</gene>
<accession>A0A1Z5JHU8</accession>